<evidence type="ECO:0000313" key="2">
    <source>
        <dbReference type="Proteomes" id="UP001055811"/>
    </source>
</evidence>
<accession>A0ACB9CUV6</accession>
<protein>
    <submittedName>
        <fullName evidence="1">Uncharacterized protein</fullName>
    </submittedName>
</protein>
<evidence type="ECO:0000313" key="1">
    <source>
        <dbReference type="EMBL" id="KAI3738040.1"/>
    </source>
</evidence>
<organism evidence="1 2">
    <name type="scientific">Cichorium intybus</name>
    <name type="common">Chicory</name>
    <dbReference type="NCBI Taxonomy" id="13427"/>
    <lineage>
        <taxon>Eukaryota</taxon>
        <taxon>Viridiplantae</taxon>
        <taxon>Streptophyta</taxon>
        <taxon>Embryophyta</taxon>
        <taxon>Tracheophyta</taxon>
        <taxon>Spermatophyta</taxon>
        <taxon>Magnoliopsida</taxon>
        <taxon>eudicotyledons</taxon>
        <taxon>Gunneridae</taxon>
        <taxon>Pentapetalae</taxon>
        <taxon>asterids</taxon>
        <taxon>campanulids</taxon>
        <taxon>Asterales</taxon>
        <taxon>Asteraceae</taxon>
        <taxon>Cichorioideae</taxon>
        <taxon>Cichorieae</taxon>
        <taxon>Cichoriinae</taxon>
        <taxon>Cichorium</taxon>
    </lineage>
</organism>
<gene>
    <name evidence="1" type="ORF">L2E82_28058</name>
</gene>
<sequence length="129" mass="14440">MNICDDYQPSQNSVMEPDNSSISEWDDNFTIGLHVGIRRKRLNESNHEIVTSSDGDATERCFGPKESQEFSYLVNVLNEIGSFETWHSVEHMLSQVFIIVVASISSGRCFDLCIKCSVISGNPCKTMAN</sequence>
<dbReference type="EMBL" id="CM042013">
    <property type="protein sequence ID" value="KAI3738040.1"/>
    <property type="molecule type" value="Genomic_DNA"/>
</dbReference>
<reference evidence="2" key="1">
    <citation type="journal article" date="2022" name="Mol. Ecol. Resour.">
        <title>The genomes of chicory, endive, great burdock and yacon provide insights into Asteraceae palaeo-polyploidization history and plant inulin production.</title>
        <authorList>
            <person name="Fan W."/>
            <person name="Wang S."/>
            <person name="Wang H."/>
            <person name="Wang A."/>
            <person name="Jiang F."/>
            <person name="Liu H."/>
            <person name="Zhao H."/>
            <person name="Xu D."/>
            <person name="Zhang Y."/>
        </authorList>
    </citation>
    <scope>NUCLEOTIDE SEQUENCE [LARGE SCALE GENOMIC DNA]</scope>
    <source>
        <strain evidence="2">cv. Punajuju</strain>
    </source>
</reference>
<dbReference type="Proteomes" id="UP001055811">
    <property type="component" value="Linkage Group LG05"/>
</dbReference>
<comment type="caution">
    <text evidence="1">The sequence shown here is derived from an EMBL/GenBank/DDBJ whole genome shotgun (WGS) entry which is preliminary data.</text>
</comment>
<proteinExistence type="predicted"/>
<keyword evidence="2" id="KW-1185">Reference proteome</keyword>
<name>A0ACB9CUV6_CICIN</name>
<reference evidence="1 2" key="2">
    <citation type="journal article" date="2022" name="Mol. Ecol. Resour.">
        <title>The genomes of chicory, endive, great burdock and yacon provide insights into Asteraceae paleo-polyploidization history and plant inulin production.</title>
        <authorList>
            <person name="Fan W."/>
            <person name="Wang S."/>
            <person name="Wang H."/>
            <person name="Wang A."/>
            <person name="Jiang F."/>
            <person name="Liu H."/>
            <person name="Zhao H."/>
            <person name="Xu D."/>
            <person name="Zhang Y."/>
        </authorList>
    </citation>
    <scope>NUCLEOTIDE SEQUENCE [LARGE SCALE GENOMIC DNA]</scope>
    <source>
        <strain evidence="2">cv. Punajuju</strain>
        <tissue evidence="1">Leaves</tissue>
    </source>
</reference>